<feature type="transmembrane region" description="Helical" evidence="1">
    <location>
        <begin position="129"/>
        <end position="146"/>
    </location>
</feature>
<evidence type="ECO:0008006" key="4">
    <source>
        <dbReference type="Google" id="ProtNLM"/>
    </source>
</evidence>
<gene>
    <name evidence="2" type="ORF">OV287_30245</name>
</gene>
<dbReference type="RefSeq" id="WP_267537517.1">
    <property type="nucleotide sequence ID" value="NZ_JAPNKA010000001.1"/>
</dbReference>
<keyword evidence="3" id="KW-1185">Reference proteome</keyword>
<keyword evidence="1" id="KW-1133">Transmembrane helix</keyword>
<dbReference type="EMBL" id="JAPNKA010000001">
    <property type="protein sequence ID" value="MCY1078752.1"/>
    <property type="molecule type" value="Genomic_DNA"/>
</dbReference>
<keyword evidence="1" id="KW-0812">Transmembrane</keyword>
<reference evidence="2 3" key="1">
    <citation type="submission" date="2022-11" db="EMBL/GenBank/DDBJ databases">
        <title>Minimal conservation of predation-associated metabolite biosynthetic gene clusters underscores biosynthetic potential of Myxococcota including descriptions for ten novel species: Archangium lansinium sp. nov., Myxococcus landrumus sp. nov., Nannocystis bai.</title>
        <authorList>
            <person name="Ahearne A."/>
            <person name="Stevens C."/>
            <person name="Phillips K."/>
        </authorList>
    </citation>
    <scope>NUCLEOTIDE SEQUENCE [LARGE SCALE GENOMIC DNA]</scope>
    <source>
        <strain evidence="2 3">MIWBW</strain>
    </source>
</reference>
<dbReference type="Proteomes" id="UP001207654">
    <property type="component" value="Unassembled WGS sequence"/>
</dbReference>
<keyword evidence="1" id="KW-0472">Membrane</keyword>
<comment type="caution">
    <text evidence="2">The sequence shown here is derived from an EMBL/GenBank/DDBJ whole genome shotgun (WGS) entry which is preliminary data.</text>
</comment>
<evidence type="ECO:0000313" key="3">
    <source>
        <dbReference type="Proteomes" id="UP001207654"/>
    </source>
</evidence>
<proteinExistence type="predicted"/>
<sequence>MTATKKKDRRLGPFQLGKRHKHAAAELGHIHEACNVQTGAPALVMLPGSRPTWGPKKSWQVRASFQVTPPFIALEMERAPASGRLAELADLLTLLLAGIEAVRDNARMRAHLTGTPMGRRLGFPSLKRLAVAGLAVLVLSAGFWLGTGTRPVESPTPPPPTPGIGELADAGISSSFLIDGEMRGPAGIAYPLPDKPFPNQVRPPCRTKADHVAINGGCWIAIERRPPCDEDHAEYQGKCYIPIMKAPRPPQSLSP</sequence>
<organism evidence="2 3">
    <name type="scientific">Archangium lansingense</name>
    <dbReference type="NCBI Taxonomy" id="2995310"/>
    <lineage>
        <taxon>Bacteria</taxon>
        <taxon>Pseudomonadati</taxon>
        <taxon>Myxococcota</taxon>
        <taxon>Myxococcia</taxon>
        <taxon>Myxococcales</taxon>
        <taxon>Cystobacterineae</taxon>
        <taxon>Archangiaceae</taxon>
        <taxon>Archangium</taxon>
    </lineage>
</organism>
<protein>
    <recommendedName>
        <fullName evidence="4">Protein kinase</fullName>
    </recommendedName>
</protein>
<evidence type="ECO:0000256" key="1">
    <source>
        <dbReference type="SAM" id="Phobius"/>
    </source>
</evidence>
<name>A0ABT4AAQ1_9BACT</name>
<accession>A0ABT4AAQ1</accession>
<evidence type="ECO:0000313" key="2">
    <source>
        <dbReference type="EMBL" id="MCY1078752.1"/>
    </source>
</evidence>